<dbReference type="AlphaFoldDB" id="A0A511DHK6"/>
<evidence type="ECO:0000256" key="2">
    <source>
        <dbReference type="ARBA" id="ARBA00009399"/>
    </source>
</evidence>
<dbReference type="PANTHER" id="PTHR38459:SF1">
    <property type="entry name" value="PROPHAGE BACTOPRENOL-LINKED GLUCOSE TRANSLOCASE HOMOLOG"/>
    <property type="match status" value="1"/>
</dbReference>
<name>A0A511DHK6_9PSEU</name>
<comment type="caution">
    <text evidence="8">The sequence shown here is derived from an EMBL/GenBank/DDBJ whole genome shotgun (WGS) entry which is preliminary data.</text>
</comment>
<comment type="subcellular location">
    <subcellularLocation>
        <location evidence="1">Membrane</location>
        <topology evidence="1">Multi-pass membrane protein</topology>
    </subcellularLocation>
</comment>
<sequence length="171" mass="18569">MANGVVEQGGRGLRLHLPTPAPALTRRIEWLRLRHPTFVQLARFAVVGGAGTALNALIYLALRSWMSPVPANVVALLLSTGLTTELNRRFTFGGATAHRLRASVQDLITVVFYAFYSSGVLLLLEWLVPTVTQWEEALAVAGASVLGGLMRFLAMRYWVFAPARSAGPPSL</sequence>
<dbReference type="PANTHER" id="PTHR38459">
    <property type="entry name" value="PROPHAGE BACTOPRENOL-LINKED GLUCOSE TRANSLOCASE HOMOLOG"/>
    <property type="match status" value="1"/>
</dbReference>
<dbReference type="InterPro" id="IPR051401">
    <property type="entry name" value="GtrA_CellWall_Glycosyl"/>
</dbReference>
<evidence type="ECO:0000256" key="4">
    <source>
        <dbReference type="ARBA" id="ARBA00022989"/>
    </source>
</evidence>
<feature type="transmembrane region" description="Helical" evidence="6">
    <location>
        <begin position="41"/>
        <end position="62"/>
    </location>
</feature>
<evidence type="ECO:0000256" key="1">
    <source>
        <dbReference type="ARBA" id="ARBA00004141"/>
    </source>
</evidence>
<dbReference type="RefSeq" id="WP_147103813.1">
    <property type="nucleotide sequence ID" value="NZ_BJVJ01000009.1"/>
</dbReference>
<feature type="transmembrane region" description="Helical" evidence="6">
    <location>
        <begin position="134"/>
        <end position="154"/>
    </location>
</feature>
<evidence type="ECO:0000313" key="9">
    <source>
        <dbReference type="Proteomes" id="UP000321685"/>
    </source>
</evidence>
<organism evidence="8 9">
    <name type="scientific">Pseudonocardia sulfidoxydans NBRC 16205</name>
    <dbReference type="NCBI Taxonomy" id="1223511"/>
    <lineage>
        <taxon>Bacteria</taxon>
        <taxon>Bacillati</taxon>
        <taxon>Actinomycetota</taxon>
        <taxon>Actinomycetes</taxon>
        <taxon>Pseudonocardiales</taxon>
        <taxon>Pseudonocardiaceae</taxon>
        <taxon>Pseudonocardia</taxon>
    </lineage>
</organism>
<accession>A0A511DHK6</accession>
<comment type="similarity">
    <text evidence="2">Belongs to the GtrA family.</text>
</comment>
<feature type="domain" description="GtrA/DPMS transmembrane" evidence="7">
    <location>
        <begin position="43"/>
        <end position="160"/>
    </location>
</feature>
<protein>
    <recommendedName>
        <fullName evidence="7">GtrA/DPMS transmembrane domain-containing protein</fullName>
    </recommendedName>
</protein>
<dbReference type="GO" id="GO:0005886">
    <property type="term" value="C:plasma membrane"/>
    <property type="evidence" value="ECO:0007669"/>
    <property type="project" value="TreeGrafter"/>
</dbReference>
<evidence type="ECO:0000256" key="3">
    <source>
        <dbReference type="ARBA" id="ARBA00022692"/>
    </source>
</evidence>
<keyword evidence="9" id="KW-1185">Reference proteome</keyword>
<evidence type="ECO:0000256" key="6">
    <source>
        <dbReference type="SAM" id="Phobius"/>
    </source>
</evidence>
<keyword evidence="5 6" id="KW-0472">Membrane</keyword>
<keyword evidence="3 6" id="KW-0812">Transmembrane</keyword>
<dbReference type="InterPro" id="IPR007267">
    <property type="entry name" value="GtrA_DPMS_TM"/>
</dbReference>
<evidence type="ECO:0000256" key="5">
    <source>
        <dbReference type="ARBA" id="ARBA00023136"/>
    </source>
</evidence>
<evidence type="ECO:0000259" key="7">
    <source>
        <dbReference type="Pfam" id="PF04138"/>
    </source>
</evidence>
<dbReference type="EMBL" id="BJVJ01000009">
    <property type="protein sequence ID" value="GEL22478.1"/>
    <property type="molecule type" value="Genomic_DNA"/>
</dbReference>
<dbReference type="Pfam" id="PF04138">
    <property type="entry name" value="GtrA_DPMS_TM"/>
    <property type="match status" value="1"/>
</dbReference>
<dbReference type="OrthoDB" id="3296646at2"/>
<keyword evidence="4 6" id="KW-1133">Transmembrane helix</keyword>
<gene>
    <name evidence="8" type="ORF">PSU4_14320</name>
</gene>
<reference evidence="8 9" key="1">
    <citation type="submission" date="2019-07" db="EMBL/GenBank/DDBJ databases">
        <title>Whole genome shotgun sequence of Pseudonocardia sulfidoxydans NBRC 16205.</title>
        <authorList>
            <person name="Hosoyama A."/>
            <person name="Uohara A."/>
            <person name="Ohji S."/>
            <person name="Ichikawa N."/>
        </authorList>
    </citation>
    <scope>NUCLEOTIDE SEQUENCE [LARGE SCALE GENOMIC DNA]</scope>
    <source>
        <strain evidence="8 9">NBRC 16205</strain>
    </source>
</reference>
<proteinExistence type="inferred from homology"/>
<feature type="transmembrane region" description="Helical" evidence="6">
    <location>
        <begin position="107"/>
        <end position="128"/>
    </location>
</feature>
<evidence type="ECO:0000313" key="8">
    <source>
        <dbReference type="EMBL" id="GEL22478.1"/>
    </source>
</evidence>
<dbReference type="Proteomes" id="UP000321685">
    <property type="component" value="Unassembled WGS sequence"/>
</dbReference>
<dbReference type="GO" id="GO:0000271">
    <property type="term" value="P:polysaccharide biosynthetic process"/>
    <property type="evidence" value="ECO:0007669"/>
    <property type="project" value="InterPro"/>
</dbReference>